<reference evidence="2 3" key="1">
    <citation type="journal article" date="2016" name="Genome Biol. Evol.">
        <title>Gene Family Evolution Reflects Adaptation to Soil Environmental Stressors in the Genome of the Collembolan Orchesella cincta.</title>
        <authorList>
            <person name="Faddeeva-Vakhrusheva A."/>
            <person name="Derks M.F."/>
            <person name="Anvar S.Y."/>
            <person name="Agamennone V."/>
            <person name="Suring W."/>
            <person name="Smit S."/>
            <person name="van Straalen N.M."/>
            <person name="Roelofs D."/>
        </authorList>
    </citation>
    <scope>NUCLEOTIDE SEQUENCE [LARGE SCALE GENOMIC DNA]</scope>
    <source>
        <tissue evidence="2">Mixed pool</tissue>
    </source>
</reference>
<dbReference type="OrthoDB" id="7743658at2759"/>
<dbReference type="EMBL" id="LJIJ01001072">
    <property type="protein sequence ID" value="ODM93126.1"/>
    <property type="molecule type" value="Genomic_DNA"/>
</dbReference>
<dbReference type="PANTHER" id="PTHR33053">
    <property type="entry name" value="PROTEIN, PUTATIVE-RELATED"/>
    <property type="match status" value="1"/>
</dbReference>
<feature type="region of interest" description="Disordered" evidence="1">
    <location>
        <begin position="182"/>
        <end position="212"/>
    </location>
</feature>
<feature type="region of interest" description="Disordered" evidence="1">
    <location>
        <begin position="52"/>
        <end position="94"/>
    </location>
</feature>
<comment type="caution">
    <text evidence="2">The sequence shown here is derived from an EMBL/GenBank/DDBJ whole genome shotgun (WGS) entry which is preliminary data.</text>
</comment>
<gene>
    <name evidence="2" type="ORF">Ocin01_13557</name>
</gene>
<organism evidence="2 3">
    <name type="scientific">Orchesella cincta</name>
    <name type="common">Springtail</name>
    <name type="synonym">Podura cincta</name>
    <dbReference type="NCBI Taxonomy" id="48709"/>
    <lineage>
        <taxon>Eukaryota</taxon>
        <taxon>Metazoa</taxon>
        <taxon>Ecdysozoa</taxon>
        <taxon>Arthropoda</taxon>
        <taxon>Hexapoda</taxon>
        <taxon>Collembola</taxon>
        <taxon>Entomobryomorpha</taxon>
        <taxon>Entomobryoidea</taxon>
        <taxon>Orchesellidae</taxon>
        <taxon>Orchesellinae</taxon>
        <taxon>Orchesella</taxon>
    </lineage>
</organism>
<accession>A0A1D2MJ98</accession>
<evidence type="ECO:0008006" key="4">
    <source>
        <dbReference type="Google" id="ProtNLM"/>
    </source>
</evidence>
<keyword evidence="3" id="KW-1185">Reference proteome</keyword>
<evidence type="ECO:0000256" key="1">
    <source>
        <dbReference type="SAM" id="MobiDB-lite"/>
    </source>
</evidence>
<name>A0A1D2MJ98_ORCCI</name>
<dbReference type="Proteomes" id="UP000094527">
    <property type="component" value="Unassembled WGS sequence"/>
</dbReference>
<feature type="compositionally biased region" description="Polar residues" evidence="1">
    <location>
        <begin position="182"/>
        <end position="192"/>
    </location>
</feature>
<dbReference type="OMA" id="YEFRISK"/>
<evidence type="ECO:0000313" key="2">
    <source>
        <dbReference type="EMBL" id="ODM93126.1"/>
    </source>
</evidence>
<proteinExistence type="predicted"/>
<dbReference type="STRING" id="48709.A0A1D2MJ98"/>
<protein>
    <recommendedName>
        <fullName evidence="4">DUF4806 domain-containing protein</fullName>
    </recommendedName>
</protein>
<dbReference type="AlphaFoldDB" id="A0A1D2MJ98"/>
<sequence>MMSTFKANELARKLTPPNLDGEWEELEVRVLTYTDTESKARRKALTAEFTSTLETEDEKQPNSKRRRRTTRYNETSYEKRSVASTPPPRVVHPKRRKLSKVTKVLKNRKVAKTPFRTQEQTTSKFQEPILPLILSPPSFLSTIPRQNLSPQYAAQIHNSVVPSGQNATVTATTVKSQSSVLIQSTAEQSQREVPTIPDHRSTTYHPPQLVLAPGSGRELEEEFSGRIEDEGNQIDFNTENFSFLDAVIRGQPDISTPTGPSFEDNLDTSITLTNQTPRSHKNVAPVSEFEETVLRILSVMQEDIRKLFLLNSKKVDVAPDKFTFPVALPLTTEDDFIILNNWLAELPNQHSVVDSLKLIGGETKEDVIRNLLHRFIGPNLNSALNFTGKFNKRKLKGTNVFEVIKYTARLHKIASELTDSEIKGIVQRTVMAGAEEGRTKSRRTERRRIQRRYEGYLKLIRQEATNQQNEVPVINFTNDVESSSQLHIKHSTNCKLDKNFDCNSIPITYSSISFWPILGKCDQLKQPVVFLISLFQGTEKPDNVELYLNEVIELECKGLVIGDVRKRFKISCLVADAPARCYLKQSKMLKAYIPAEFARKTRSLKDLRHYKATEYRLFVLFTGIVVLKDIISPEEYEMFFLLQCAVYILLSDNASDPEWNGKGS</sequence>
<evidence type="ECO:0000313" key="3">
    <source>
        <dbReference type="Proteomes" id="UP000094527"/>
    </source>
</evidence>